<evidence type="ECO:0000313" key="3">
    <source>
        <dbReference type="Proteomes" id="UP000182257"/>
    </source>
</evidence>
<gene>
    <name evidence="2" type="ORF">SAMN05216462_1790</name>
</gene>
<proteinExistence type="predicted"/>
<dbReference type="Pfam" id="PF13676">
    <property type="entry name" value="TIR_2"/>
    <property type="match status" value="1"/>
</dbReference>
<dbReference type="AlphaFoldDB" id="A0A1H4C6Z1"/>
<reference evidence="2 3" key="1">
    <citation type="submission" date="2016-10" db="EMBL/GenBank/DDBJ databases">
        <authorList>
            <person name="de Groot N.N."/>
        </authorList>
    </citation>
    <scope>NUCLEOTIDE SEQUENCE [LARGE SCALE GENOMIC DNA]</scope>
    <source>
        <strain evidence="2 3">D31d</strain>
    </source>
</reference>
<dbReference type="InterPro" id="IPR035897">
    <property type="entry name" value="Toll_tir_struct_dom_sf"/>
</dbReference>
<dbReference type="Gene3D" id="3.40.50.10140">
    <property type="entry name" value="Toll/interleukin-1 receptor homology (TIR) domain"/>
    <property type="match status" value="1"/>
</dbReference>
<evidence type="ECO:0000259" key="1">
    <source>
        <dbReference type="Pfam" id="PF13676"/>
    </source>
</evidence>
<dbReference type="Proteomes" id="UP000182257">
    <property type="component" value="Unassembled WGS sequence"/>
</dbReference>
<sequence length="203" mass="23386">MIEIFNQGAFSSYRIEDSRYSGVLRESRSLSAGTRRAVKRTVFLSHKHSDLDDLKGFIGYLERYYRVECYIDADDPGMPEKTSGDTAQRIKNAIRATDRFILLATDNAIASNWCNWELGYGDAQKYKEKIAILPIKNTWSTTYTGNEYMKIYPHIVRFDSADVTFNTIQYRPGYPTTSGYYVVSVDEAGKVTYVSLRTWLERE</sequence>
<dbReference type="SUPFAM" id="SSF52200">
    <property type="entry name" value="Toll/Interleukin receptor TIR domain"/>
    <property type="match status" value="1"/>
</dbReference>
<protein>
    <submittedName>
        <fullName evidence="2">TIR domain-containing protein</fullName>
    </submittedName>
</protein>
<dbReference type="InterPro" id="IPR000157">
    <property type="entry name" value="TIR_dom"/>
</dbReference>
<accession>A0A1H4C6Z1</accession>
<organism evidence="2 3">
    <name type="scientific">Xylanibacter ruminicola</name>
    <name type="common">Prevotella ruminicola</name>
    <dbReference type="NCBI Taxonomy" id="839"/>
    <lineage>
        <taxon>Bacteria</taxon>
        <taxon>Pseudomonadati</taxon>
        <taxon>Bacteroidota</taxon>
        <taxon>Bacteroidia</taxon>
        <taxon>Bacteroidales</taxon>
        <taxon>Prevotellaceae</taxon>
        <taxon>Xylanibacter</taxon>
    </lineage>
</organism>
<dbReference type="RefSeq" id="WP_074761149.1">
    <property type="nucleotide sequence ID" value="NZ_FNRF01000003.1"/>
</dbReference>
<feature type="domain" description="TIR" evidence="1">
    <location>
        <begin position="42"/>
        <end position="136"/>
    </location>
</feature>
<dbReference type="GO" id="GO:0007165">
    <property type="term" value="P:signal transduction"/>
    <property type="evidence" value="ECO:0007669"/>
    <property type="project" value="InterPro"/>
</dbReference>
<name>A0A1H4C6Z1_XYLRU</name>
<dbReference type="OrthoDB" id="9810385at2"/>
<dbReference type="EMBL" id="FNRF01000003">
    <property type="protein sequence ID" value="SEA55852.1"/>
    <property type="molecule type" value="Genomic_DNA"/>
</dbReference>
<evidence type="ECO:0000313" key="2">
    <source>
        <dbReference type="EMBL" id="SEA55852.1"/>
    </source>
</evidence>